<dbReference type="GO" id="GO:0007219">
    <property type="term" value="P:Notch signaling pathway"/>
    <property type="evidence" value="ECO:0007669"/>
    <property type="project" value="UniProtKB-KW"/>
</dbReference>
<dbReference type="Gene3D" id="3.30.390.130">
    <property type="match status" value="1"/>
</dbReference>
<evidence type="ECO:0000313" key="16">
    <source>
        <dbReference type="Proteomes" id="UP000541811"/>
    </source>
</evidence>
<dbReference type="Gene3D" id="3.30.720.50">
    <property type="match status" value="2"/>
</dbReference>
<dbReference type="Pfam" id="PF02825">
    <property type="entry name" value="WWE"/>
    <property type="match status" value="2"/>
</dbReference>
<evidence type="ECO:0000259" key="13">
    <source>
        <dbReference type="PROSITE" id="PS50089"/>
    </source>
</evidence>
<feature type="non-terminal residue" evidence="15">
    <location>
        <position position="1"/>
    </location>
</feature>
<dbReference type="Pfam" id="PF18102">
    <property type="entry name" value="DTC"/>
    <property type="match status" value="1"/>
</dbReference>
<feature type="compositionally biased region" description="Polar residues" evidence="12">
    <location>
        <begin position="289"/>
        <end position="298"/>
    </location>
</feature>
<dbReference type="PROSITE" id="PS50089">
    <property type="entry name" value="ZF_RING_2"/>
    <property type="match status" value="1"/>
</dbReference>
<protein>
    <recommendedName>
        <fullName evidence="11">E3 ubiquitin-protein ligase</fullName>
        <ecNumber evidence="11">2.3.2.27</ecNumber>
    </recommendedName>
</protein>
<organism evidence="15 16">
    <name type="scientific">Arenaria interpres</name>
    <name type="common">Ruddy turnstone</name>
    <name type="synonym">Tringa interpres</name>
    <dbReference type="NCBI Taxonomy" id="54971"/>
    <lineage>
        <taxon>Eukaryota</taxon>
        <taxon>Metazoa</taxon>
        <taxon>Chordata</taxon>
        <taxon>Craniata</taxon>
        <taxon>Vertebrata</taxon>
        <taxon>Euteleostomi</taxon>
        <taxon>Archelosauria</taxon>
        <taxon>Archosauria</taxon>
        <taxon>Dinosauria</taxon>
        <taxon>Saurischia</taxon>
        <taxon>Theropoda</taxon>
        <taxon>Coelurosauria</taxon>
        <taxon>Aves</taxon>
        <taxon>Neognathae</taxon>
        <taxon>Neoaves</taxon>
        <taxon>Charadriiformes</taxon>
        <taxon>Scolopacidae</taxon>
        <taxon>Arenaria</taxon>
    </lineage>
</organism>
<dbReference type="EMBL" id="VXAK01004249">
    <property type="protein sequence ID" value="NXK17922.1"/>
    <property type="molecule type" value="Genomic_DNA"/>
</dbReference>
<dbReference type="FunFam" id="3.30.40.10:FF:000097">
    <property type="entry name" value="E3 ubiquitin-protein ligase DTX4"/>
    <property type="match status" value="1"/>
</dbReference>
<dbReference type="Pfam" id="PF00097">
    <property type="entry name" value="zf-C3HC4"/>
    <property type="match status" value="1"/>
</dbReference>
<dbReference type="SMART" id="SM00184">
    <property type="entry name" value="RING"/>
    <property type="match status" value="1"/>
</dbReference>
<comment type="subcellular location">
    <subcellularLocation>
        <location evidence="11">Cytoplasm</location>
    </subcellularLocation>
</comment>
<reference evidence="15 16" key="1">
    <citation type="submission" date="2019-09" db="EMBL/GenBank/DDBJ databases">
        <title>Bird 10,000 Genomes (B10K) Project - Family phase.</title>
        <authorList>
            <person name="Zhang G."/>
        </authorList>
    </citation>
    <scope>NUCLEOTIDE SEQUENCE [LARGE SCALE GENOMIC DNA]</scope>
    <source>
        <strain evidence="15">B10K-DU-005-73</strain>
        <tissue evidence="15">Liver</tissue>
    </source>
</reference>
<keyword evidence="9" id="KW-0914">Notch signaling pathway</keyword>
<dbReference type="EC" id="2.3.2.27" evidence="11"/>
<feature type="domain" description="WWE" evidence="14">
    <location>
        <begin position="111"/>
        <end position="187"/>
    </location>
</feature>
<evidence type="ECO:0000256" key="7">
    <source>
        <dbReference type="ARBA" id="ARBA00022771"/>
    </source>
</evidence>
<dbReference type="InterPro" id="IPR039398">
    <property type="entry name" value="Deltex_fam"/>
</dbReference>
<dbReference type="InterPro" id="IPR004170">
    <property type="entry name" value="WWE_dom"/>
</dbReference>
<dbReference type="GO" id="GO:0016874">
    <property type="term" value="F:ligase activity"/>
    <property type="evidence" value="ECO:0007669"/>
    <property type="project" value="UniProtKB-KW"/>
</dbReference>
<feature type="region of interest" description="Disordered" evidence="12">
    <location>
        <begin position="1"/>
        <end position="24"/>
    </location>
</feature>
<dbReference type="InterPro" id="IPR037197">
    <property type="entry name" value="WWE_dom_sf"/>
</dbReference>
<keyword evidence="7 10" id="KW-0863">Zinc-finger</keyword>
<evidence type="ECO:0000256" key="9">
    <source>
        <dbReference type="ARBA" id="ARBA00022976"/>
    </source>
</evidence>
<gene>
    <name evidence="15" type="primary">Dtx2</name>
    <name evidence="15" type="ORF">AREINT_R06017</name>
</gene>
<dbReference type="CDD" id="cd16672">
    <property type="entry name" value="RING-H2_DTX2"/>
    <property type="match status" value="1"/>
</dbReference>
<dbReference type="UniPathway" id="UPA00143"/>
<dbReference type="InterPro" id="IPR013083">
    <property type="entry name" value="Znf_RING/FYVE/PHD"/>
</dbReference>
<dbReference type="FunFam" id="3.30.390.130:FF:000001">
    <property type="entry name" value="Probable E3 ubiquitin-protein ligase DTX3"/>
    <property type="match status" value="1"/>
</dbReference>
<dbReference type="PANTHER" id="PTHR12622">
    <property type="entry name" value="DELTEX-RELATED"/>
    <property type="match status" value="1"/>
</dbReference>
<keyword evidence="11" id="KW-0963">Cytoplasm</keyword>
<evidence type="ECO:0000256" key="2">
    <source>
        <dbReference type="ARBA" id="ARBA00004906"/>
    </source>
</evidence>
<dbReference type="InterPro" id="IPR018957">
    <property type="entry name" value="Znf_C3HC4_RING-type"/>
</dbReference>
<accession>A0A7L0HEL0</accession>
<feature type="domain" description="WWE" evidence="14">
    <location>
        <begin position="20"/>
        <end position="110"/>
    </location>
</feature>
<keyword evidence="16" id="KW-1185">Reference proteome</keyword>
<feature type="region of interest" description="Disordered" evidence="12">
    <location>
        <begin position="280"/>
        <end position="305"/>
    </location>
</feature>
<evidence type="ECO:0000256" key="4">
    <source>
        <dbReference type="ARBA" id="ARBA00022679"/>
    </source>
</evidence>
<dbReference type="SUPFAM" id="SSF117839">
    <property type="entry name" value="WWE domain"/>
    <property type="match status" value="2"/>
</dbReference>
<evidence type="ECO:0000259" key="14">
    <source>
        <dbReference type="PROSITE" id="PS50918"/>
    </source>
</evidence>
<comment type="catalytic activity">
    <reaction evidence="1 11">
        <text>S-ubiquitinyl-[E2 ubiquitin-conjugating enzyme]-L-cysteine + [acceptor protein]-L-lysine = [E2 ubiquitin-conjugating enzyme]-L-cysteine + N(6)-ubiquitinyl-[acceptor protein]-L-lysine.</text>
        <dbReference type="EC" id="2.3.2.27"/>
    </reaction>
</comment>
<keyword evidence="8 11" id="KW-0862">Zinc</keyword>
<dbReference type="Gene3D" id="3.30.40.10">
    <property type="entry name" value="Zinc/RING finger domain, C3HC4 (zinc finger)"/>
    <property type="match status" value="1"/>
</dbReference>
<dbReference type="InterPro" id="IPR039399">
    <property type="entry name" value="Deltex_C_sf"/>
</dbReference>
<keyword evidence="4 11" id="KW-0808">Transferase</keyword>
<feature type="region of interest" description="Disordered" evidence="12">
    <location>
        <begin position="342"/>
        <end position="366"/>
    </location>
</feature>
<comment type="similarity">
    <text evidence="3 11">Belongs to the Deltex family.</text>
</comment>
<keyword evidence="5 11" id="KW-0479">Metal-binding</keyword>
<keyword evidence="6" id="KW-0677">Repeat</keyword>
<dbReference type="SUPFAM" id="SSF57850">
    <property type="entry name" value="RING/U-box"/>
    <property type="match status" value="1"/>
</dbReference>
<dbReference type="Proteomes" id="UP000541811">
    <property type="component" value="Unassembled WGS sequence"/>
</dbReference>
<evidence type="ECO:0000256" key="10">
    <source>
        <dbReference type="PROSITE-ProRule" id="PRU00175"/>
    </source>
</evidence>
<evidence type="ECO:0000256" key="6">
    <source>
        <dbReference type="ARBA" id="ARBA00022737"/>
    </source>
</evidence>
<dbReference type="AlphaFoldDB" id="A0A7L0HEL0"/>
<comment type="pathway">
    <text evidence="2 11">Protein modification; protein ubiquitination.</text>
</comment>
<comment type="caution">
    <text evidence="15">The sequence shown here is derived from an EMBL/GenBank/DDBJ whole genome shotgun (WGS) entry which is preliminary data.</text>
</comment>
<sequence>MAAAQGAGSSSAGPSGLPGSAPGHSSNSTAVAVWEWQDEFGRWRPYRGNVCSYIEQVFQASQQKGQRSGSGLVSSIPLGHADPVLAPYVIDIPSLTQFRQDTGTMRAVRRHLFPGDSAAGQGIVWEWQNDEGGWSPYEMNVCIFLEEARATNHQRVDLGPMGYNYEVDFVAQVQTNKTTRFRRSVQRRLDAPYPVTASPAPLHTGAACSCQQCWLNSGTGPITTRYRHSMINFPNSSATHQVSGRTASVSSSSVGFVPYNKPTLSGARSTTRLNAQSTLALPQAGGPSTGLSASNGVSAPSLPVKMPKPSKVNQALAGMTAILMSAAGLPVHLTCVPQAATTHKATKKHSSVKEGRKVSKKATPTEPETVVKKYLEEVKGSPADEDCIICMEKLSSPSGYGDTCESSTIKPEMVGRLTNCQHSFHMLCMLAMYSNGNKDGSLQCPSCKTIYGEKTGTQPKGKMEVSTFPQSLPGHKDCGTIQIVYHISRGIQGPEHPNPGMPYTARGFPRYCYLPDNEKGRKVLELLRVAWKRRLIFTVGTSNTTGESNTVVWNEIHHKTEMDTNLSGHGYPDPNYLDNVLAELAAQGVTEDCLRQ</sequence>
<feature type="non-terminal residue" evidence="15">
    <location>
        <position position="596"/>
    </location>
</feature>
<dbReference type="InterPro" id="IPR018123">
    <property type="entry name" value="WWE-dom_subgr"/>
</dbReference>
<keyword evidence="15" id="KW-0436">Ligase</keyword>
<dbReference type="GO" id="GO:0005737">
    <property type="term" value="C:cytoplasm"/>
    <property type="evidence" value="ECO:0007669"/>
    <property type="project" value="UniProtKB-SubCell"/>
</dbReference>
<dbReference type="GO" id="GO:0008270">
    <property type="term" value="F:zinc ion binding"/>
    <property type="evidence" value="ECO:0007669"/>
    <property type="project" value="UniProtKB-KW"/>
</dbReference>
<evidence type="ECO:0000256" key="11">
    <source>
        <dbReference type="RuleBase" id="RU367105"/>
    </source>
</evidence>
<proteinExistence type="inferred from homology"/>
<dbReference type="InterPro" id="IPR001841">
    <property type="entry name" value="Znf_RING"/>
</dbReference>
<evidence type="ECO:0000256" key="1">
    <source>
        <dbReference type="ARBA" id="ARBA00000900"/>
    </source>
</evidence>
<dbReference type="PROSITE" id="PS50918">
    <property type="entry name" value="WWE"/>
    <property type="match status" value="2"/>
</dbReference>
<evidence type="ECO:0000256" key="5">
    <source>
        <dbReference type="ARBA" id="ARBA00022723"/>
    </source>
</evidence>
<dbReference type="GO" id="GO:0016567">
    <property type="term" value="P:protein ubiquitination"/>
    <property type="evidence" value="ECO:0007669"/>
    <property type="project" value="UniProtKB-UniRule"/>
</dbReference>
<evidence type="ECO:0000256" key="3">
    <source>
        <dbReference type="ARBA" id="ARBA00009413"/>
    </source>
</evidence>
<evidence type="ECO:0000256" key="12">
    <source>
        <dbReference type="SAM" id="MobiDB-lite"/>
    </source>
</evidence>
<dbReference type="CDD" id="cd09633">
    <property type="entry name" value="Deltex_C"/>
    <property type="match status" value="1"/>
</dbReference>
<name>A0A7L0HEL0_AREIN</name>
<feature type="domain" description="RING-type" evidence="13">
    <location>
        <begin position="387"/>
        <end position="448"/>
    </location>
</feature>
<evidence type="ECO:0000256" key="8">
    <source>
        <dbReference type="ARBA" id="ARBA00022833"/>
    </source>
</evidence>
<dbReference type="GO" id="GO:0061630">
    <property type="term" value="F:ubiquitin protein ligase activity"/>
    <property type="evidence" value="ECO:0007669"/>
    <property type="project" value="UniProtKB-UniRule"/>
</dbReference>
<evidence type="ECO:0000313" key="15">
    <source>
        <dbReference type="EMBL" id="NXK17922.1"/>
    </source>
</evidence>
<dbReference type="InterPro" id="IPR039396">
    <property type="entry name" value="Deltex_C"/>
</dbReference>
<dbReference type="SMART" id="SM00678">
    <property type="entry name" value="WWE"/>
    <property type="match status" value="2"/>
</dbReference>